<name>A0A8S5MCC2_9CAUD</name>
<protein>
    <submittedName>
        <fullName evidence="1">Uncharacterized protein</fullName>
    </submittedName>
</protein>
<sequence>MDKIGGLGLYNFIKTMIDNYITSIGLTVLVIGECKGDFVLINNNLKLPMGLLSGTLKKSLKPGDKLRLLRNQGCGEYYILEIIDKEIAFSEDVKKIEKRIR</sequence>
<proteinExistence type="predicted"/>
<accession>A0A8S5MCC2</accession>
<organism evidence="1">
    <name type="scientific">Myoviridae sp. ctj9o3</name>
    <dbReference type="NCBI Taxonomy" id="2826688"/>
    <lineage>
        <taxon>Viruses</taxon>
        <taxon>Duplodnaviria</taxon>
        <taxon>Heunggongvirae</taxon>
        <taxon>Uroviricota</taxon>
        <taxon>Caudoviricetes</taxon>
    </lineage>
</organism>
<evidence type="ECO:0000313" key="1">
    <source>
        <dbReference type="EMBL" id="DAD79816.1"/>
    </source>
</evidence>
<reference evidence="1" key="1">
    <citation type="journal article" date="2021" name="Proc. Natl. Acad. Sci. U.S.A.">
        <title>A Catalog of Tens of Thousands of Viruses from Human Metagenomes Reveals Hidden Associations with Chronic Diseases.</title>
        <authorList>
            <person name="Tisza M.J."/>
            <person name="Buck C.B."/>
        </authorList>
    </citation>
    <scope>NUCLEOTIDE SEQUENCE</scope>
    <source>
        <strain evidence="1">Ctj9o3</strain>
    </source>
</reference>
<dbReference type="EMBL" id="BK014873">
    <property type="protein sequence ID" value="DAD79816.1"/>
    <property type="molecule type" value="Genomic_DNA"/>
</dbReference>